<comment type="subcellular location">
    <subcellularLocation>
        <location evidence="1">Cell membrane</location>
        <topology evidence="1">Single-pass type I membrane protein</topology>
    </subcellularLocation>
</comment>
<evidence type="ECO:0000256" key="2">
    <source>
        <dbReference type="ARBA" id="ARBA00009592"/>
    </source>
</evidence>
<evidence type="ECO:0000259" key="14">
    <source>
        <dbReference type="Pfam" id="PF23598"/>
    </source>
</evidence>
<evidence type="ECO:0000256" key="8">
    <source>
        <dbReference type="ARBA" id="ARBA00022989"/>
    </source>
</evidence>
<sequence>MKAFLCNQKMSFLLRSISFLFFVSCLLNRFVSSTQHLCHLDERDALLEFKTGFLIKKPLLDVDSGIKTESWVIKSDCCSWDGITCAAKSGRVIGLDLSFNYLYGKLESNSSLFKLLHLRDLNLTGNNFNGSSIPAQFDKLMKLETLDLSDSSLSGQIPVNLLQLTKLVSLHLSSSFYPDSSSSLSIDESFLHLLAQNLRSLRELDMSNVNISSKIPHEFSKMRSLRSLDLSYCNLCGKFPSSVLLIPSLQSIRLINNPNLRGNLPSFRENNSLLHLTIKLTAFSGPIPDSISSLKHLISLTLSFSHFTGKIPFSLGNLSHLSILNLGWNFNLVGEIPSSIGNLKQLTIFYVSGNTLSGNLPASILNFTQLRELWLSPNQFTGSLPPIISQFSKLESFAADASSFNGAILSSLVKIPSLTKIFLRYNQFNDFAGISNISLLPNLQTISIGSRNYNKVYDSEVNLNVFLPLKKLDWLSIYGIPLSTANITLDSDFPSSLEYLVLSGCNITKFPEFVRYERNLQKLDLSNNKIKGQVPDWLWRLPKLEHVSLSKNSLSGFNGSLKVYLESQNSFVDLSSNAFQGPLFIPSSKHLQYFSGSKNNFTGEIPQSICGVNSLEGLDLSNNNLHGSIPWCLETLVMTSLAYLNLRNNRLSGILPEIFHHAKSLMSLDVSHNRLEGKIPASLVGCSALEVLNVGSNTIKDMFPFHLNSLQKLQVLVLHSNRFHGTLRNADGVWFGFPHLKIIDVSHNDFSGTLPSDYFLNWTAMYSKRDNNMELEYIWGPSEAGYYSLVLMNKGVSMEMERILTTYTAIDFSGNQLHGPIPDSIGLLKELHILNMSSNAFTGHIPSTLTNLTNLESLDLSQNKISGEIPPELGTLSSLEVINVSHNQLVGSIPQGTQFQRQKCSSYEGNLGLNALSLKDVCGDIKAPTQSELVETKEEEEEEALSWMAAGLGFAPGVVFGLVMGHIVVLYKHEWFMKVFGRRKQRTIRAR</sequence>
<keyword evidence="8 12" id="KW-1133">Transmembrane helix</keyword>
<accession>R0I1L2</accession>
<dbReference type="EMBL" id="KB870805">
    <property type="protein sequence ID" value="EOA36104.1"/>
    <property type="molecule type" value="Genomic_DNA"/>
</dbReference>
<dbReference type="PANTHER" id="PTHR48061">
    <property type="entry name" value="LEUCINE-RICH REPEAT RECEPTOR PROTEIN KINASE EMS1-LIKE-RELATED"/>
    <property type="match status" value="1"/>
</dbReference>
<name>R0I1L2_9BRAS</name>
<evidence type="ECO:0000256" key="6">
    <source>
        <dbReference type="ARBA" id="ARBA00022729"/>
    </source>
</evidence>
<keyword evidence="9 12" id="KW-0472">Membrane</keyword>
<reference evidence="16" key="1">
    <citation type="journal article" date="2013" name="Nat. Genet.">
        <title>The Capsella rubella genome and the genomic consequences of rapid mating system evolution.</title>
        <authorList>
            <person name="Slotte T."/>
            <person name="Hazzouri K.M."/>
            <person name="Agren J.A."/>
            <person name="Koenig D."/>
            <person name="Maumus F."/>
            <person name="Guo Y.L."/>
            <person name="Steige K."/>
            <person name="Platts A.E."/>
            <person name="Escobar J.S."/>
            <person name="Newman L.K."/>
            <person name="Wang W."/>
            <person name="Mandakova T."/>
            <person name="Vello E."/>
            <person name="Smith L.M."/>
            <person name="Henz S.R."/>
            <person name="Steffen J."/>
            <person name="Takuno S."/>
            <person name="Brandvain Y."/>
            <person name="Coop G."/>
            <person name="Andolfatto P."/>
            <person name="Hu T.T."/>
            <person name="Blanchette M."/>
            <person name="Clark R.M."/>
            <person name="Quesneville H."/>
            <person name="Nordborg M."/>
            <person name="Gaut B.S."/>
            <person name="Lysak M.A."/>
            <person name="Jenkins J."/>
            <person name="Grimwood J."/>
            <person name="Chapman J."/>
            <person name="Prochnik S."/>
            <person name="Shu S."/>
            <person name="Rokhsar D."/>
            <person name="Schmutz J."/>
            <person name="Weigel D."/>
            <person name="Wright S.I."/>
        </authorList>
    </citation>
    <scope>NUCLEOTIDE SEQUENCE [LARGE SCALE GENOMIC DNA]</scope>
    <source>
        <strain evidence="16">cv. Monte Gargano</strain>
    </source>
</reference>
<keyword evidence="6" id="KW-0732">Signal</keyword>
<evidence type="ECO:0000256" key="3">
    <source>
        <dbReference type="ARBA" id="ARBA00022475"/>
    </source>
</evidence>
<proteinExistence type="inferred from homology"/>
<dbReference type="Gene3D" id="3.80.10.10">
    <property type="entry name" value="Ribonuclease Inhibitor"/>
    <property type="match status" value="4"/>
</dbReference>
<dbReference type="OrthoDB" id="442066at2759"/>
<keyword evidence="11" id="KW-0325">Glycoprotein</keyword>
<dbReference type="Pfam" id="PF23598">
    <property type="entry name" value="LRR_14"/>
    <property type="match status" value="1"/>
</dbReference>
<evidence type="ECO:0000259" key="13">
    <source>
        <dbReference type="Pfam" id="PF08263"/>
    </source>
</evidence>
<evidence type="ECO:0000256" key="9">
    <source>
        <dbReference type="ARBA" id="ARBA00023136"/>
    </source>
</evidence>
<gene>
    <name evidence="15" type="ORF">CARUB_v10011219mg</name>
</gene>
<dbReference type="PROSITE" id="PS51450">
    <property type="entry name" value="LRR"/>
    <property type="match status" value="2"/>
</dbReference>
<dbReference type="FunFam" id="3.80.10.10:FF:000111">
    <property type="entry name" value="LRR receptor-like serine/threonine-protein kinase ERECTA"/>
    <property type="match status" value="1"/>
</dbReference>
<dbReference type="Pfam" id="PF13855">
    <property type="entry name" value="LRR_8"/>
    <property type="match status" value="3"/>
</dbReference>
<comment type="similarity">
    <text evidence="2">Belongs to the RLP family.</text>
</comment>
<evidence type="ECO:0000256" key="1">
    <source>
        <dbReference type="ARBA" id="ARBA00004251"/>
    </source>
</evidence>
<evidence type="ECO:0000256" key="12">
    <source>
        <dbReference type="SAM" id="Phobius"/>
    </source>
</evidence>
<dbReference type="Pfam" id="PF08263">
    <property type="entry name" value="LRRNT_2"/>
    <property type="match status" value="1"/>
</dbReference>
<dbReference type="PANTHER" id="PTHR48061:SF46">
    <property type="entry name" value="LEUCINE-RICH REPEAT-CONTAINING N-TERMINAL PLANT-TYPE DOMAIN-CONTAINING PROTEIN"/>
    <property type="match status" value="1"/>
</dbReference>
<dbReference type="eggNOG" id="KOG0619">
    <property type="taxonomic scope" value="Eukaryota"/>
</dbReference>
<dbReference type="PRINTS" id="PR00019">
    <property type="entry name" value="LEURICHRPT"/>
</dbReference>
<dbReference type="SUPFAM" id="SSF52058">
    <property type="entry name" value="L domain-like"/>
    <property type="match status" value="3"/>
</dbReference>
<keyword evidence="16" id="KW-1185">Reference proteome</keyword>
<dbReference type="Proteomes" id="UP000029121">
    <property type="component" value="Unassembled WGS sequence"/>
</dbReference>
<evidence type="ECO:0000256" key="4">
    <source>
        <dbReference type="ARBA" id="ARBA00022614"/>
    </source>
</evidence>
<dbReference type="AlphaFoldDB" id="R0I1L2"/>
<evidence type="ECO:0000256" key="10">
    <source>
        <dbReference type="ARBA" id="ARBA00023170"/>
    </source>
</evidence>
<keyword evidence="5 12" id="KW-0812">Transmembrane</keyword>
<dbReference type="KEGG" id="crb:17900434"/>
<evidence type="ECO:0000256" key="11">
    <source>
        <dbReference type="ARBA" id="ARBA00023180"/>
    </source>
</evidence>
<evidence type="ECO:0000256" key="7">
    <source>
        <dbReference type="ARBA" id="ARBA00022737"/>
    </source>
</evidence>
<feature type="domain" description="Leucine-rich repeat-containing N-terminal plant-type" evidence="13">
    <location>
        <begin position="40"/>
        <end position="85"/>
    </location>
</feature>
<feature type="transmembrane region" description="Helical" evidence="12">
    <location>
        <begin position="947"/>
        <end position="971"/>
    </location>
</feature>
<dbReference type="InterPro" id="IPR046956">
    <property type="entry name" value="RLP23-like"/>
</dbReference>
<protein>
    <submittedName>
        <fullName evidence="15">Uncharacterized protein</fullName>
    </submittedName>
</protein>
<dbReference type="FunFam" id="3.80.10.10:FF:000095">
    <property type="entry name" value="LRR receptor-like serine/threonine-protein kinase GSO1"/>
    <property type="match status" value="1"/>
</dbReference>
<evidence type="ECO:0000313" key="15">
    <source>
        <dbReference type="EMBL" id="EOA36104.1"/>
    </source>
</evidence>
<dbReference type="Pfam" id="PF00560">
    <property type="entry name" value="LRR_1"/>
    <property type="match status" value="2"/>
</dbReference>
<dbReference type="InterPro" id="IPR032675">
    <property type="entry name" value="LRR_dom_sf"/>
</dbReference>
<dbReference type="InterPro" id="IPR001611">
    <property type="entry name" value="Leu-rich_rpt"/>
</dbReference>
<dbReference type="SMART" id="SM00369">
    <property type="entry name" value="LRR_TYP"/>
    <property type="match status" value="9"/>
</dbReference>
<dbReference type="InterPro" id="IPR003591">
    <property type="entry name" value="Leu-rich_rpt_typical-subtyp"/>
</dbReference>
<organism evidence="15 16">
    <name type="scientific">Capsella rubella</name>
    <dbReference type="NCBI Taxonomy" id="81985"/>
    <lineage>
        <taxon>Eukaryota</taxon>
        <taxon>Viridiplantae</taxon>
        <taxon>Streptophyta</taxon>
        <taxon>Embryophyta</taxon>
        <taxon>Tracheophyta</taxon>
        <taxon>Spermatophyta</taxon>
        <taxon>Magnoliopsida</taxon>
        <taxon>eudicotyledons</taxon>
        <taxon>Gunneridae</taxon>
        <taxon>Pentapetalae</taxon>
        <taxon>rosids</taxon>
        <taxon>malvids</taxon>
        <taxon>Brassicales</taxon>
        <taxon>Brassicaceae</taxon>
        <taxon>Camelineae</taxon>
        <taxon>Capsella</taxon>
    </lineage>
</organism>
<keyword evidence="3" id="KW-1003">Cell membrane</keyword>
<dbReference type="InterPro" id="IPR055414">
    <property type="entry name" value="LRR_R13L4/SHOC2-like"/>
</dbReference>
<feature type="transmembrane region" description="Helical" evidence="12">
    <location>
        <begin position="12"/>
        <end position="31"/>
    </location>
</feature>
<dbReference type="STRING" id="81985.R0I1L2"/>
<keyword evidence="7" id="KW-0677">Repeat</keyword>
<keyword evidence="4" id="KW-0433">Leucine-rich repeat</keyword>
<dbReference type="InterPro" id="IPR013210">
    <property type="entry name" value="LRR_N_plant-typ"/>
</dbReference>
<dbReference type="FunFam" id="3.80.10.10:FF:000041">
    <property type="entry name" value="LRR receptor-like serine/threonine-protein kinase ERECTA"/>
    <property type="match status" value="1"/>
</dbReference>
<keyword evidence="10" id="KW-0675">Receptor</keyword>
<dbReference type="GO" id="GO:0005886">
    <property type="term" value="C:plasma membrane"/>
    <property type="evidence" value="ECO:0007669"/>
    <property type="project" value="UniProtKB-SubCell"/>
</dbReference>
<feature type="domain" description="Disease resistance R13L4/SHOC-2-like LRR" evidence="14">
    <location>
        <begin position="109"/>
        <end position="327"/>
    </location>
</feature>
<evidence type="ECO:0000313" key="16">
    <source>
        <dbReference type="Proteomes" id="UP000029121"/>
    </source>
</evidence>
<evidence type="ECO:0000256" key="5">
    <source>
        <dbReference type="ARBA" id="ARBA00022692"/>
    </source>
</evidence>